<accession>A0A7K7B430</accession>
<feature type="transmembrane region" description="Helical" evidence="1">
    <location>
        <begin position="235"/>
        <end position="260"/>
    </location>
</feature>
<proteinExistence type="predicted"/>
<sequence length="297" mass="33509">EHSPDFISAWEGDSISITCSMKKSESEEGTYLRTSIRKTNVVYLSKHNTSFILPDLADRIYFSNEGTKLRITFKNVLESDANIYLCTNIIKESNYIMLDGKRTVVVVRAKDNGVVEQSPPSLSVEQGESITINCSLRSPHEEDGIFLLKTHMKPERVLYVSRQNASTISTAFANRLEYSKQEMTLVVTLYNLQKNDSDIYVCVGVVKNSIALSLNGSGTMVLVKEVEQRGCHRSSWIFCGLTTVVVMLLSALICFVLYRVNIKKCFQKRKPNVVYEDMSYSSRRSTLVRTNTYSGGN</sequence>
<dbReference type="InterPro" id="IPR013783">
    <property type="entry name" value="Ig-like_fold"/>
</dbReference>
<keyword evidence="1" id="KW-0472">Membrane</keyword>
<evidence type="ECO:0000313" key="3">
    <source>
        <dbReference type="EMBL" id="NWY03166.1"/>
    </source>
</evidence>
<protein>
    <submittedName>
        <fullName evidence="3">CD7 protein</fullName>
    </submittedName>
</protein>
<evidence type="ECO:0000259" key="2">
    <source>
        <dbReference type="SMART" id="SM00409"/>
    </source>
</evidence>
<dbReference type="GO" id="GO:0002250">
    <property type="term" value="P:adaptive immune response"/>
    <property type="evidence" value="ECO:0007669"/>
    <property type="project" value="InterPro"/>
</dbReference>
<feature type="domain" description="Immunoglobulin" evidence="2">
    <location>
        <begin position="119"/>
        <end position="224"/>
    </location>
</feature>
<organism evidence="3 4">
    <name type="scientific">Nothoprocta ornata</name>
    <dbReference type="NCBI Taxonomy" id="83376"/>
    <lineage>
        <taxon>Eukaryota</taxon>
        <taxon>Metazoa</taxon>
        <taxon>Chordata</taxon>
        <taxon>Craniata</taxon>
        <taxon>Vertebrata</taxon>
        <taxon>Euteleostomi</taxon>
        <taxon>Archelosauria</taxon>
        <taxon>Archosauria</taxon>
        <taxon>Dinosauria</taxon>
        <taxon>Saurischia</taxon>
        <taxon>Theropoda</taxon>
        <taxon>Coelurosauria</taxon>
        <taxon>Aves</taxon>
        <taxon>Palaeognathae</taxon>
        <taxon>Tinamiformes</taxon>
        <taxon>Tinamidae</taxon>
        <taxon>Nothoprocta</taxon>
    </lineage>
</organism>
<dbReference type="InterPro" id="IPR003599">
    <property type="entry name" value="Ig_sub"/>
</dbReference>
<gene>
    <name evidence="3" type="primary">Cd7</name>
    <name evidence="3" type="ORF">NOTORN_R15133</name>
</gene>
<name>A0A7K7B430_9AVES</name>
<dbReference type="Proteomes" id="UP000531938">
    <property type="component" value="Unassembled WGS sequence"/>
</dbReference>
<dbReference type="AlphaFoldDB" id="A0A7K7B430"/>
<dbReference type="CDD" id="cd00099">
    <property type="entry name" value="IgV"/>
    <property type="match status" value="1"/>
</dbReference>
<dbReference type="PANTHER" id="PTHR15343:SF0">
    <property type="entry name" value="T-CELL ANTIGEN CD7"/>
    <property type="match status" value="1"/>
</dbReference>
<reference evidence="3 4" key="1">
    <citation type="submission" date="2019-09" db="EMBL/GenBank/DDBJ databases">
        <title>Bird 10,000 Genomes (B10K) Project - Family phase.</title>
        <authorList>
            <person name="Zhang G."/>
        </authorList>
    </citation>
    <scope>NUCLEOTIDE SEQUENCE [LARGE SCALE GENOMIC DNA]</scope>
    <source>
        <strain evidence="3">B10K-MSB-03</strain>
    </source>
</reference>
<keyword evidence="1" id="KW-1133">Transmembrane helix</keyword>
<dbReference type="InterPro" id="IPR039090">
    <property type="entry name" value="CD7"/>
</dbReference>
<feature type="non-terminal residue" evidence="3">
    <location>
        <position position="1"/>
    </location>
</feature>
<feature type="domain" description="Immunoglobulin" evidence="2">
    <location>
        <begin position="4"/>
        <end position="108"/>
    </location>
</feature>
<dbReference type="Gene3D" id="2.60.40.10">
    <property type="entry name" value="Immunoglobulins"/>
    <property type="match status" value="2"/>
</dbReference>
<dbReference type="PANTHER" id="PTHR15343">
    <property type="entry name" value="CD7"/>
    <property type="match status" value="1"/>
</dbReference>
<dbReference type="Pfam" id="PF07686">
    <property type="entry name" value="V-set"/>
    <property type="match status" value="1"/>
</dbReference>
<feature type="non-terminal residue" evidence="3">
    <location>
        <position position="297"/>
    </location>
</feature>
<dbReference type="EMBL" id="VZSH01000138">
    <property type="protein sequence ID" value="NWY03166.1"/>
    <property type="molecule type" value="Genomic_DNA"/>
</dbReference>
<evidence type="ECO:0000313" key="4">
    <source>
        <dbReference type="Proteomes" id="UP000531938"/>
    </source>
</evidence>
<dbReference type="GO" id="GO:0038023">
    <property type="term" value="F:signaling receptor activity"/>
    <property type="evidence" value="ECO:0007669"/>
    <property type="project" value="InterPro"/>
</dbReference>
<comment type="caution">
    <text evidence="3">The sequence shown here is derived from an EMBL/GenBank/DDBJ whole genome shotgun (WGS) entry which is preliminary data.</text>
</comment>
<dbReference type="SUPFAM" id="SSF48726">
    <property type="entry name" value="Immunoglobulin"/>
    <property type="match status" value="2"/>
</dbReference>
<keyword evidence="4" id="KW-1185">Reference proteome</keyword>
<keyword evidence="1" id="KW-0812">Transmembrane</keyword>
<dbReference type="SMART" id="SM00409">
    <property type="entry name" value="IG"/>
    <property type="match status" value="2"/>
</dbReference>
<dbReference type="InterPro" id="IPR036179">
    <property type="entry name" value="Ig-like_dom_sf"/>
</dbReference>
<dbReference type="InterPro" id="IPR013106">
    <property type="entry name" value="Ig_V-set"/>
</dbReference>
<dbReference type="GO" id="GO:0016020">
    <property type="term" value="C:membrane"/>
    <property type="evidence" value="ECO:0007669"/>
    <property type="project" value="InterPro"/>
</dbReference>
<evidence type="ECO:0000256" key="1">
    <source>
        <dbReference type="SAM" id="Phobius"/>
    </source>
</evidence>